<dbReference type="AlphaFoldDB" id="A0A1G4I1D9"/>
<feature type="compositionally biased region" description="Polar residues" evidence="1">
    <location>
        <begin position="419"/>
        <end position="436"/>
    </location>
</feature>
<dbReference type="EMBL" id="CZPT02000335">
    <property type="protein sequence ID" value="SCU65545.1"/>
    <property type="molecule type" value="Genomic_DNA"/>
</dbReference>
<dbReference type="VEuPathDB" id="TriTrypDB:TEOVI_000732000"/>
<feature type="compositionally biased region" description="Low complexity" evidence="1">
    <location>
        <begin position="378"/>
        <end position="390"/>
    </location>
</feature>
<evidence type="ECO:0000313" key="2">
    <source>
        <dbReference type="EMBL" id="SCU65545.1"/>
    </source>
</evidence>
<name>A0A1G4I1D9_TRYEQ</name>
<dbReference type="GeneID" id="92381254"/>
<accession>A0A1G4I1D9</accession>
<feature type="compositionally biased region" description="Polar residues" evidence="1">
    <location>
        <begin position="349"/>
        <end position="375"/>
    </location>
</feature>
<feature type="region of interest" description="Disordered" evidence="1">
    <location>
        <begin position="217"/>
        <end position="444"/>
    </location>
</feature>
<comment type="caution">
    <text evidence="2">The sequence shown here is derived from an EMBL/GenBank/DDBJ whole genome shotgun (WGS) entry which is preliminary data.</text>
</comment>
<dbReference type="RefSeq" id="XP_067077128.1">
    <property type="nucleotide sequence ID" value="XM_067221027.1"/>
</dbReference>
<protein>
    <submittedName>
        <fullName evidence="2">Uncharacterized protein</fullName>
    </submittedName>
</protein>
<organism evidence="2 3">
    <name type="scientific">Trypanosoma equiperdum</name>
    <dbReference type="NCBI Taxonomy" id="5694"/>
    <lineage>
        <taxon>Eukaryota</taxon>
        <taxon>Discoba</taxon>
        <taxon>Euglenozoa</taxon>
        <taxon>Kinetoplastea</taxon>
        <taxon>Metakinetoplastina</taxon>
        <taxon>Trypanosomatida</taxon>
        <taxon>Trypanosomatidae</taxon>
        <taxon>Trypanosoma</taxon>
    </lineage>
</organism>
<gene>
    <name evidence="2" type="ORF">TEOVI_000732000</name>
</gene>
<proteinExistence type="predicted"/>
<keyword evidence="3" id="KW-1185">Reference proteome</keyword>
<evidence type="ECO:0000256" key="1">
    <source>
        <dbReference type="SAM" id="MobiDB-lite"/>
    </source>
</evidence>
<dbReference type="Proteomes" id="UP000195570">
    <property type="component" value="Unassembled WGS sequence"/>
</dbReference>
<reference evidence="2" key="1">
    <citation type="submission" date="2016-09" db="EMBL/GenBank/DDBJ databases">
        <authorList>
            <person name="Hebert L."/>
            <person name="Moumen B."/>
        </authorList>
    </citation>
    <scope>NUCLEOTIDE SEQUENCE [LARGE SCALE GENOMIC DNA]</scope>
    <source>
        <strain evidence="2">OVI</strain>
    </source>
</reference>
<sequence length="444" mass="47228">MLPSLIRRVAPSRVALVPLFAALKTTTLQQAPGGITQGDNRHPSCSGEDAALGALQQSPQSKLSLQEPLRPLTATAADGNSVPIVSNIARERGYIVDANRSYFSTGANKCSDATAIDGGVPQPVEDPLVHMLRCEEELLHTSVERLNAERKLAEMKRRFGDEMSALHEGLKAREEKVSRMVRRAARESGVHTHSVQPAAVVSYATATDDWGEVGKGVAGDIVDDGDNVGHRCGDDGEIADNGTQTPRLPDDTFVKLQDPEEDDASTEDDDISSSEVYADVPSPGRGQKRATSSEGTVAKRRGRPPSLKAASNKETKKHAGSRARGASARGERKDNAMRTASFARAASGSGKSPASRKVSQTKKAPQVGRASQTRKAVQAQRPLKQQQQRQSKVGANSRGRGSGVRGERGRRGTVGGDSKSITHPRGSTASGRQTAATRKRAGKK</sequence>
<evidence type="ECO:0000313" key="3">
    <source>
        <dbReference type="Proteomes" id="UP000195570"/>
    </source>
</evidence>
<feature type="compositionally biased region" description="Acidic residues" evidence="1">
    <location>
        <begin position="259"/>
        <end position="272"/>
    </location>
</feature>